<proteinExistence type="predicted"/>
<evidence type="ECO:0000313" key="3">
    <source>
        <dbReference type="Proteomes" id="UP000052013"/>
    </source>
</evidence>
<evidence type="ECO:0000313" key="2">
    <source>
        <dbReference type="EMBL" id="KRL65082.1"/>
    </source>
</evidence>
<evidence type="ECO:0000256" key="1">
    <source>
        <dbReference type="SAM" id="SignalP"/>
    </source>
</evidence>
<sequence>MKKSLVAIFITATLVSSIAAGEVRHDTTVNASSKTYHLTNHSQTFKNEKTYHPNQANPKVYRATLHDDGEMVSYTPKTTLNVGETYHVLRKTAVKDHSKKIATFLYIAEKAGWVKSNQLDEGIG</sequence>
<reference evidence="2 3" key="1">
    <citation type="journal article" date="2015" name="Genome Announc.">
        <title>Expanding the biotechnology potential of lactobacilli through comparative genomics of 213 strains and associated genera.</title>
        <authorList>
            <person name="Sun Z."/>
            <person name="Harris H.M."/>
            <person name="McCann A."/>
            <person name="Guo C."/>
            <person name="Argimon S."/>
            <person name="Zhang W."/>
            <person name="Yang X."/>
            <person name="Jeffery I.B."/>
            <person name="Cooney J.C."/>
            <person name="Kagawa T.F."/>
            <person name="Liu W."/>
            <person name="Song Y."/>
            <person name="Salvetti E."/>
            <person name="Wrobel A."/>
            <person name="Rasinkangas P."/>
            <person name="Parkhill J."/>
            <person name="Rea M.C."/>
            <person name="O'Sullivan O."/>
            <person name="Ritari J."/>
            <person name="Douillard F.P."/>
            <person name="Paul Ross R."/>
            <person name="Yang R."/>
            <person name="Briner A.E."/>
            <person name="Felis G.E."/>
            <person name="de Vos W.M."/>
            <person name="Barrangou R."/>
            <person name="Klaenhammer T.R."/>
            <person name="Caufield P.W."/>
            <person name="Cui Y."/>
            <person name="Zhang H."/>
            <person name="O'Toole P.W."/>
        </authorList>
    </citation>
    <scope>NUCLEOTIDE SEQUENCE [LARGE SCALE GENOMIC DNA]</scope>
    <source>
        <strain evidence="2 3">DSM 14421</strain>
    </source>
</reference>
<feature type="chain" id="PRO_5039407127" description="Surface layer protein A domain-containing protein" evidence="1">
    <location>
        <begin position="20"/>
        <end position="124"/>
    </location>
</feature>
<accession>A0A0R1SEW5</accession>
<organism evidence="2 3">
    <name type="scientific">Lentilactobacillus diolivorans DSM 14421</name>
    <dbReference type="NCBI Taxonomy" id="1423739"/>
    <lineage>
        <taxon>Bacteria</taxon>
        <taxon>Bacillati</taxon>
        <taxon>Bacillota</taxon>
        <taxon>Bacilli</taxon>
        <taxon>Lactobacillales</taxon>
        <taxon>Lactobacillaceae</taxon>
        <taxon>Lentilactobacillus</taxon>
    </lineage>
</organism>
<dbReference type="AlphaFoldDB" id="A0A0R1SEW5"/>
<protein>
    <recommendedName>
        <fullName evidence="4">Surface layer protein A domain-containing protein</fullName>
    </recommendedName>
</protein>
<feature type="signal peptide" evidence="1">
    <location>
        <begin position="1"/>
        <end position="19"/>
    </location>
</feature>
<name>A0A0R1SEW5_9LACO</name>
<gene>
    <name evidence="2" type="ORF">FC85_GL000578</name>
</gene>
<comment type="caution">
    <text evidence="2">The sequence shown here is derived from an EMBL/GenBank/DDBJ whole genome shotgun (WGS) entry which is preliminary data.</text>
</comment>
<dbReference type="RefSeq" id="WP_057865048.1">
    <property type="nucleotide sequence ID" value="NZ_AZEY01000077.1"/>
</dbReference>
<keyword evidence="1" id="KW-0732">Signal</keyword>
<dbReference type="Proteomes" id="UP000052013">
    <property type="component" value="Unassembled WGS sequence"/>
</dbReference>
<dbReference type="EMBL" id="AZEY01000077">
    <property type="protein sequence ID" value="KRL65082.1"/>
    <property type="molecule type" value="Genomic_DNA"/>
</dbReference>
<dbReference type="PATRIC" id="fig|1423739.3.peg.605"/>
<evidence type="ECO:0008006" key="4">
    <source>
        <dbReference type="Google" id="ProtNLM"/>
    </source>
</evidence>